<protein>
    <submittedName>
        <fullName evidence="1">Uncharacterized protein</fullName>
    </submittedName>
</protein>
<dbReference type="EMBL" id="CAJVCH010049730">
    <property type="protein sequence ID" value="CAG7717940.1"/>
    <property type="molecule type" value="Genomic_DNA"/>
</dbReference>
<dbReference type="Proteomes" id="UP000708208">
    <property type="component" value="Unassembled WGS sequence"/>
</dbReference>
<evidence type="ECO:0000313" key="1">
    <source>
        <dbReference type="EMBL" id="CAG7717940.1"/>
    </source>
</evidence>
<organism evidence="1 2">
    <name type="scientific">Allacma fusca</name>
    <dbReference type="NCBI Taxonomy" id="39272"/>
    <lineage>
        <taxon>Eukaryota</taxon>
        <taxon>Metazoa</taxon>
        <taxon>Ecdysozoa</taxon>
        <taxon>Arthropoda</taxon>
        <taxon>Hexapoda</taxon>
        <taxon>Collembola</taxon>
        <taxon>Symphypleona</taxon>
        <taxon>Sminthuridae</taxon>
        <taxon>Allacma</taxon>
    </lineage>
</organism>
<keyword evidence="2" id="KW-1185">Reference proteome</keyword>
<feature type="non-terminal residue" evidence="1">
    <location>
        <position position="1"/>
    </location>
</feature>
<comment type="caution">
    <text evidence="1">The sequence shown here is derived from an EMBL/GenBank/DDBJ whole genome shotgun (WGS) entry which is preliminary data.</text>
</comment>
<dbReference type="OrthoDB" id="6768201at2759"/>
<name>A0A8J2JD35_9HEXA</name>
<sequence>NLGDVSFVLNDCEVEGGIYYTRDSTMPVNLVLQRRERFSEKMVIVGAMTGPGFLPLIMVHHHVKINLANYVTNVLKTLLQDGVAKLYGEFVIK</sequence>
<proteinExistence type="predicted"/>
<evidence type="ECO:0000313" key="2">
    <source>
        <dbReference type="Proteomes" id="UP000708208"/>
    </source>
</evidence>
<reference evidence="1" key="1">
    <citation type="submission" date="2021-06" db="EMBL/GenBank/DDBJ databases">
        <authorList>
            <person name="Hodson N. C."/>
            <person name="Mongue J. A."/>
            <person name="Jaron S. K."/>
        </authorList>
    </citation>
    <scope>NUCLEOTIDE SEQUENCE</scope>
</reference>
<accession>A0A8J2JD35</accession>
<dbReference type="AlphaFoldDB" id="A0A8J2JD35"/>
<gene>
    <name evidence="1" type="ORF">AFUS01_LOCUS7369</name>
</gene>